<name>A0A654TYN8_MYCTX</name>
<gene>
    <name evidence="1" type="ORF">ERS007657_00501</name>
    <name evidence="2" type="ORF">ERS007739_04957</name>
</gene>
<dbReference type="Proteomes" id="UP000046680">
    <property type="component" value="Unassembled WGS sequence"/>
</dbReference>
<dbReference type="EMBL" id="CGCX01000111">
    <property type="protein sequence ID" value="CFR67368.1"/>
    <property type="molecule type" value="Genomic_DNA"/>
</dbReference>
<sequence length="70" mass="7400">MAADNLATNVLSCSSSANLPASAARIKRPISSARNETPLTLVTDCTSTRYLPRSTWASWPKFNSGATTLG</sequence>
<organism evidence="1 4">
    <name type="scientific">Mycobacterium tuberculosis</name>
    <dbReference type="NCBI Taxonomy" id="1773"/>
    <lineage>
        <taxon>Bacteria</taxon>
        <taxon>Bacillati</taxon>
        <taxon>Actinomycetota</taxon>
        <taxon>Actinomycetes</taxon>
        <taxon>Mycobacteriales</taxon>
        <taxon>Mycobacteriaceae</taxon>
        <taxon>Mycobacterium</taxon>
        <taxon>Mycobacterium tuberculosis complex</taxon>
    </lineage>
</organism>
<dbReference type="Proteomes" id="UP000039021">
    <property type="component" value="Unassembled WGS sequence"/>
</dbReference>
<dbReference type="AlphaFoldDB" id="A0A654TYN8"/>
<protein>
    <submittedName>
        <fullName evidence="1">Uncharacterized protein</fullName>
    </submittedName>
</protein>
<reference evidence="3 4" key="1">
    <citation type="submission" date="2015-03" db="EMBL/GenBank/DDBJ databases">
        <authorList>
            <consortium name="Pathogen Informatics"/>
        </authorList>
    </citation>
    <scope>NUCLEOTIDE SEQUENCE [LARGE SCALE GENOMIC DNA]</scope>
    <source>
        <strain evidence="1 4">C09601061</strain>
        <strain evidence="3">N09902308</strain>
    </source>
</reference>
<evidence type="ECO:0000313" key="2">
    <source>
        <dbReference type="EMBL" id="CPA93681.1"/>
    </source>
</evidence>
<accession>A0A654TYN8</accession>
<evidence type="ECO:0000313" key="4">
    <source>
        <dbReference type="Proteomes" id="UP000046680"/>
    </source>
</evidence>
<proteinExistence type="predicted"/>
<evidence type="ECO:0000313" key="1">
    <source>
        <dbReference type="EMBL" id="CFR67368.1"/>
    </source>
</evidence>
<dbReference type="EMBL" id="CSBK01003463">
    <property type="protein sequence ID" value="CPA93681.1"/>
    <property type="molecule type" value="Genomic_DNA"/>
</dbReference>
<reference evidence="2" key="2">
    <citation type="submission" date="2015-03" db="EMBL/GenBank/DDBJ databases">
        <authorList>
            <consortium name="Pathogen Informatics"/>
            <person name="Murphy D."/>
        </authorList>
    </citation>
    <scope>NUCLEOTIDE SEQUENCE</scope>
    <source>
        <strain evidence="2">N09902308</strain>
    </source>
</reference>
<evidence type="ECO:0000313" key="3">
    <source>
        <dbReference type="Proteomes" id="UP000039021"/>
    </source>
</evidence>